<keyword evidence="1" id="KW-1133">Transmembrane helix</keyword>
<name>A0A453EW90_AEGTS</name>
<dbReference type="EnsemblPlants" id="AET3Gv20490200.25">
    <property type="protein sequence ID" value="AET3Gv20490200.25"/>
    <property type="gene ID" value="AET3Gv20490200"/>
</dbReference>
<keyword evidence="1" id="KW-0812">Transmembrane</keyword>
<evidence type="ECO:0000313" key="3">
    <source>
        <dbReference type="Proteomes" id="UP000015105"/>
    </source>
</evidence>
<reference evidence="2" key="3">
    <citation type="journal article" date="2017" name="Nature">
        <title>Genome sequence of the progenitor of the wheat D genome Aegilops tauschii.</title>
        <authorList>
            <person name="Luo M.C."/>
            <person name="Gu Y.Q."/>
            <person name="Puiu D."/>
            <person name="Wang H."/>
            <person name="Twardziok S.O."/>
            <person name="Deal K.R."/>
            <person name="Huo N."/>
            <person name="Zhu T."/>
            <person name="Wang L."/>
            <person name="Wang Y."/>
            <person name="McGuire P.E."/>
            <person name="Liu S."/>
            <person name="Long H."/>
            <person name="Ramasamy R.K."/>
            <person name="Rodriguez J.C."/>
            <person name="Van S.L."/>
            <person name="Yuan L."/>
            <person name="Wang Z."/>
            <person name="Xia Z."/>
            <person name="Xiao L."/>
            <person name="Anderson O.D."/>
            <person name="Ouyang S."/>
            <person name="Liang Y."/>
            <person name="Zimin A.V."/>
            <person name="Pertea G."/>
            <person name="Qi P."/>
            <person name="Bennetzen J.L."/>
            <person name="Dai X."/>
            <person name="Dawson M.W."/>
            <person name="Muller H.G."/>
            <person name="Kugler K."/>
            <person name="Rivarola-Duarte L."/>
            <person name="Spannagl M."/>
            <person name="Mayer K.F.X."/>
            <person name="Lu F.H."/>
            <person name="Bevan M.W."/>
            <person name="Leroy P."/>
            <person name="Li P."/>
            <person name="You F.M."/>
            <person name="Sun Q."/>
            <person name="Liu Z."/>
            <person name="Lyons E."/>
            <person name="Wicker T."/>
            <person name="Salzberg S.L."/>
            <person name="Devos K.M."/>
            <person name="Dvorak J."/>
        </authorList>
    </citation>
    <scope>NUCLEOTIDE SEQUENCE [LARGE SCALE GENOMIC DNA]</scope>
    <source>
        <strain evidence="2">cv. AL8/78</strain>
    </source>
</reference>
<evidence type="ECO:0000256" key="1">
    <source>
        <dbReference type="SAM" id="Phobius"/>
    </source>
</evidence>
<feature type="transmembrane region" description="Helical" evidence="1">
    <location>
        <begin position="6"/>
        <end position="24"/>
    </location>
</feature>
<reference evidence="2" key="5">
    <citation type="journal article" date="2021" name="G3 (Bethesda)">
        <title>Aegilops tauschii genome assembly Aet v5.0 features greater sequence contiguity and improved annotation.</title>
        <authorList>
            <person name="Wang L."/>
            <person name="Zhu T."/>
            <person name="Rodriguez J.C."/>
            <person name="Deal K.R."/>
            <person name="Dubcovsky J."/>
            <person name="McGuire P.E."/>
            <person name="Lux T."/>
            <person name="Spannagl M."/>
            <person name="Mayer K.F.X."/>
            <person name="Baldrich P."/>
            <person name="Meyers B.C."/>
            <person name="Huo N."/>
            <person name="Gu Y.Q."/>
            <person name="Zhou H."/>
            <person name="Devos K.M."/>
            <person name="Bennetzen J.L."/>
            <person name="Unver T."/>
            <person name="Budak H."/>
            <person name="Gulick P.J."/>
            <person name="Galiba G."/>
            <person name="Kalapos B."/>
            <person name="Nelson D.R."/>
            <person name="Li P."/>
            <person name="You F.M."/>
            <person name="Luo M.C."/>
            <person name="Dvorak J."/>
        </authorList>
    </citation>
    <scope>NUCLEOTIDE SEQUENCE [LARGE SCALE GENOMIC DNA]</scope>
    <source>
        <strain evidence="2">cv. AL8/78</strain>
    </source>
</reference>
<reference evidence="2" key="4">
    <citation type="submission" date="2019-03" db="UniProtKB">
        <authorList>
            <consortium name="EnsemblPlants"/>
        </authorList>
    </citation>
    <scope>IDENTIFICATION</scope>
</reference>
<keyword evidence="1" id="KW-0472">Membrane</keyword>
<reference evidence="3" key="1">
    <citation type="journal article" date="2014" name="Science">
        <title>Ancient hybridizations among the ancestral genomes of bread wheat.</title>
        <authorList>
            <consortium name="International Wheat Genome Sequencing Consortium,"/>
            <person name="Marcussen T."/>
            <person name="Sandve S.R."/>
            <person name="Heier L."/>
            <person name="Spannagl M."/>
            <person name="Pfeifer M."/>
            <person name="Jakobsen K.S."/>
            <person name="Wulff B.B."/>
            <person name="Steuernagel B."/>
            <person name="Mayer K.F."/>
            <person name="Olsen O.A."/>
        </authorList>
    </citation>
    <scope>NUCLEOTIDE SEQUENCE [LARGE SCALE GENOMIC DNA]</scope>
    <source>
        <strain evidence="3">cv. AL8/78</strain>
    </source>
</reference>
<dbReference type="Proteomes" id="UP000015105">
    <property type="component" value="Chromosome 3D"/>
</dbReference>
<keyword evidence="3" id="KW-1185">Reference proteome</keyword>
<protein>
    <submittedName>
        <fullName evidence="2">Uncharacterized protein</fullName>
    </submittedName>
</protein>
<proteinExistence type="predicted"/>
<dbReference type="AlphaFoldDB" id="A0A453EW90"/>
<accession>A0A453EW90</accession>
<sequence>LHPLSFLICFFSNLFLCSSLLHNFRVKRRKLFQHINTPPLASVSSDLYDYPTRRSPCATPLFSASVCAICVSAGLPVAGLGGAKDNT</sequence>
<reference evidence="3" key="2">
    <citation type="journal article" date="2017" name="Nat. Plants">
        <title>The Aegilops tauschii genome reveals multiple impacts of transposons.</title>
        <authorList>
            <person name="Zhao G."/>
            <person name="Zou C."/>
            <person name="Li K."/>
            <person name="Wang K."/>
            <person name="Li T."/>
            <person name="Gao L."/>
            <person name="Zhang X."/>
            <person name="Wang H."/>
            <person name="Yang Z."/>
            <person name="Liu X."/>
            <person name="Jiang W."/>
            <person name="Mao L."/>
            <person name="Kong X."/>
            <person name="Jiao Y."/>
            <person name="Jia J."/>
        </authorList>
    </citation>
    <scope>NUCLEOTIDE SEQUENCE [LARGE SCALE GENOMIC DNA]</scope>
    <source>
        <strain evidence="3">cv. AL8/78</strain>
    </source>
</reference>
<organism evidence="2 3">
    <name type="scientific">Aegilops tauschii subsp. strangulata</name>
    <name type="common">Goatgrass</name>
    <dbReference type="NCBI Taxonomy" id="200361"/>
    <lineage>
        <taxon>Eukaryota</taxon>
        <taxon>Viridiplantae</taxon>
        <taxon>Streptophyta</taxon>
        <taxon>Embryophyta</taxon>
        <taxon>Tracheophyta</taxon>
        <taxon>Spermatophyta</taxon>
        <taxon>Magnoliopsida</taxon>
        <taxon>Liliopsida</taxon>
        <taxon>Poales</taxon>
        <taxon>Poaceae</taxon>
        <taxon>BOP clade</taxon>
        <taxon>Pooideae</taxon>
        <taxon>Triticodae</taxon>
        <taxon>Triticeae</taxon>
        <taxon>Triticinae</taxon>
        <taxon>Aegilops</taxon>
    </lineage>
</organism>
<evidence type="ECO:0000313" key="2">
    <source>
        <dbReference type="EnsemblPlants" id="AET3Gv20490200.25"/>
    </source>
</evidence>
<dbReference type="Gramene" id="AET3Gv20490200.25">
    <property type="protein sequence ID" value="AET3Gv20490200.25"/>
    <property type="gene ID" value="AET3Gv20490200"/>
</dbReference>